<evidence type="ECO:0000256" key="1">
    <source>
        <dbReference type="ARBA" id="ARBA00009995"/>
    </source>
</evidence>
<dbReference type="PANTHER" id="PTHR48047">
    <property type="entry name" value="GLYCOSYLTRANSFERASE"/>
    <property type="match status" value="1"/>
</dbReference>
<dbReference type="InterPro" id="IPR058980">
    <property type="entry name" value="Glyco_transf_N"/>
</dbReference>
<dbReference type="FunFam" id="3.40.50.2000:FF:000060">
    <property type="entry name" value="Glycosyltransferase"/>
    <property type="match status" value="1"/>
</dbReference>
<feature type="domain" description="Glycosyltransferase N-terminal" evidence="5">
    <location>
        <begin position="13"/>
        <end position="252"/>
    </location>
</feature>
<evidence type="ECO:0000256" key="4">
    <source>
        <dbReference type="RuleBase" id="RU362057"/>
    </source>
</evidence>
<dbReference type="CDD" id="cd03784">
    <property type="entry name" value="GT1_Gtf-like"/>
    <property type="match status" value="1"/>
</dbReference>
<dbReference type="EMBL" id="GCKF01046478">
    <property type="protein sequence ID" value="JAG93535.1"/>
    <property type="molecule type" value="Transcribed_RNA"/>
</dbReference>
<evidence type="ECO:0000313" key="6">
    <source>
        <dbReference type="EMBL" id="JAG93535.1"/>
    </source>
</evidence>
<dbReference type="InterPro" id="IPR002213">
    <property type="entry name" value="UDP_glucos_trans"/>
</dbReference>
<proteinExistence type="inferred from homology"/>
<dbReference type="Pfam" id="PF26168">
    <property type="entry name" value="Glyco_transf_N"/>
    <property type="match status" value="1"/>
</dbReference>
<dbReference type="Pfam" id="PF00201">
    <property type="entry name" value="UDPGT"/>
    <property type="match status" value="1"/>
</dbReference>
<evidence type="ECO:0000256" key="3">
    <source>
        <dbReference type="RuleBase" id="RU003718"/>
    </source>
</evidence>
<dbReference type="PROSITE" id="PS00375">
    <property type="entry name" value="UDPGT"/>
    <property type="match status" value="1"/>
</dbReference>
<keyword evidence="2 3" id="KW-0808">Transferase</keyword>
<keyword evidence="3" id="KW-0328">Glycosyltransferase</keyword>
<comment type="similarity">
    <text evidence="1 3">Belongs to the UDP-glycosyltransferase family.</text>
</comment>
<dbReference type="PANTHER" id="PTHR48047:SF107">
    <property type="entry name" value="UDP-GLYCOSYLTRANSFERASE 92A1-LIKE"/>
    <property type="match status" value="1"/>
</dbReference>
<dbReference type="EC" id="2.4.1.-" evidence="4"/>
<protein>
    <recommendedName>
        <fullName evidence="4">Glycosyltransferase</fullName>
        <ecNumber evidence="4">2.4.1.-</ecNumber>
    </recommendedName>
</protein>
<dbReference type="InterPro" id="IPR035595">
    <property type="entry name" value="UDP_glycos_trans_CS"/>
</dbReference>
<evidence type="ECO:0000259" key="5">
    <source>
        <dbReference type="Pfam" id="PF26168"/>
    </source>
</evidence>
<dbReference type="GO" id="GO:0035251">
    <property type="term" value="F:UDP-glucosyltransferase activity"/>
    <property type="evidence" value="ECO:0007669"/>
    <property type="project" value="TreeGrafter"/>
</dbReference>
<dbReference type="AlphaFoldDB" id="A0A0D6QV12"/>
<reference evidence="6" key="1">
    <citation type="submission" date="2015-03" db="EMBL/GenBank/DDBJ databases">
        <title>A transcriptome of Araucaria cunninghamii, an australian fine timber species.</title>
        <authorList>
            <person name="Jing Yi C.J.Y."/>
            <person name="Yin San L.Y.S."/>
            <person name="Abdul Karim S.S."/>
            <person name="Wan Azmi N.N."/>
            <person name="Hercus R.R."/>
            <person name="Croft L.L."/>
        </authorList>
    </citation>
    <scope>NUCLEOTIDE SEQUENCE</scope>
    <source>
        <strain evidence="6">MI0301</strain>
        <tissue evidence="6">Leaf</tissue>
    </source>
</reference>
<dbReference type="SUPFAM" id="SSF53756">
    <property type="entry name" value="UDP-Glycosyltransferase/glycogen phosphorylase"/>
    <property type="match status" value="1"/>
</dbReference>
<organism evidence="6">
    <name type="scientific">Araucaria cunninghamii</name>
    <name type="common">Hoop pine</name>
    <name type="synonym">Moreton Bay pine</name>
    <dbReference type="NCBI Taxonomy" id="56994"/>
    <lineage>
        <taxon>Eukaryota</taxon>
        <taxon>Viridiplantae</taxon>
        <taxon>Streptophyta</taxon>
        <taxon>Embryophyta</taxon>
        <taxon>Tracheophyta</taxon>
        <taxon>Spermatophyta</taxon>
        <taxon>Pinopsida</taxon>
        <taxon>Pinidae</taxon>
        <taxon>Conifers II</taxon>
        <taxon>Araucariales</taxon>
        <taxon>Araucariaceae</taxon>
        <taxon>Araucaria</taxon>
    </lineage>
</organism>
<name>A0A0D6QV12_ARACU</name>
<accession>A0A0D6QV12</accession>
<dbReference type="Gene3D" id="3.40.50.2000">
    <property type="entry name" value="Glycogen Phosphorylase B"/>
    <property type="match status" value="2"/>
</dbReference>
<evidence type="ECO:0000256" key="2">
    <source>
        <dbReference type="ARBA" id="ARBA00022679"/>
    </source>
</evidence>
<sequence>MKAAAPMANINQVVLFPYMAQGHFIPFLKLANVLAAQGLDVAFVTTTASISRIFLLQSQSQFHDLDIRFVSLSLPPIEGLPPGCESSDVLSPTEAELLFHGSHKLSTPFEQWMEQLISETSVKPLCIISDVFLPWTAESASKFEIPRVVFHTTGAFGASCLQYFFTDTAEEIIGEQEIIAIRDCSMSINLRQSDLPPVLRNKGRHSAFLGMVQAYGVAKESCAATLVNTFDAIEEGYVRYLEETTGKPVWAVARPTLLHDRQEPAHDCIQWLDHQKPQSVLYISFGSQVFLSEGQIKGLAKGIETSGQPFLWTIKDFEGSGVNSCEFLPKGFTEATQERGLVIHGWVPQKLILSHSSTACFLSHCGWNSTLESICAGVPMIVWPMIHDQPFNARLVVDHLGIGLQVCEEPDKIPRDEIVERTVNAVMEEEIGKEMRERARKLKESIDGVSYEVNVSAFLSYILNIN</sequence>